<keyword evidence="1" id="KW-1133">Transmembrane helix</keyword>
<feature type="transmembrane region" description="Helical" evidence="1">
    <location>
        <begin position="71"/>
        <end position="90"/>
    </location>
</feature>
<dbReference type="Proteomes" id="UP001230065">
    <property type="component" value="Unassembled WGS sequence"/>
</dbReference>
<keyword evidence="1" id="KW-0812">Transmembrane</keyword>
<feature type="transmembrane region" description="Helical" evidence="1">
    <location>
        <begin position="41"/>
        <end position="59"/>
    </location>
</feature>
<proteinExistence type="predicted"/>
<comment type="caution">
    <text evidence="2">The sequence shown here is derived from an EMBL/GenBank/DDBJ whole genome shotgun (WGS) entry which is preliminary data.</text>
</comment>
<organism evidence="2 3">
    <name type="scientific">Actinomyces oris</name>
    <dbReference type="NCBI Taxonomy" id="544580"/>
    <lineage>
        <taxon>Bacteria</taxon>
        <taxon>Bacillati</taxon>
        <taxon>Actinomycetota</taxon>
        <taxon>Actinomycetes</taxon>
        <taxon>Actinomycetales</taxon>
        <taxon>Actinomycetaceae</taxon>
        <taxon>Actinomyces</taxon>
    </lineage>
</organism>
<dbReference type="AlphaFoldDB" id="A0AAW8LD77"/>
<protein>
    <recommendedName>
        <fullName evidence="4">Integral membrane protein</fullName>
    </recommendedName>
</protein>
<gene>
    <name evidence="2" type="ORF">RF687_01995</name>
</gene>
<dbReference type="RefSeq" id="WP_308679057.1">
    <property type="nucleotide sequence ID" value="NZ_JAMZMF010000002.1"/>
</dbReference>
<evidence type="ECO:0000313" key="2">
    <source>
        <dbReference type="EMBL" id="MDR0176723.1"/>
    </source>
</evidence>
<dbReference type="EMBL" id="JAMZMF010000002">
    <property type="protein sequence ID" value="MDR0176723.1"/>
    <property type="molecule type" value="Genomic_DNA"/>
</dbReference>
<evidence type="ECO:0000256" key="1">
    <source>
        <dbReference type="SAM" id="Phobius"/>
    </source>
</evidence>
<feature type="transmembrane region" description="Helical" evidence="1">
    <location>
        <begin position="16"/>
        <end position="35"/>
    </location>
</feature>
<keyword evidence="1" id="KW-0472">Membrane</keyword>
<accession>A0AAW8LD77</accession>
<evidence type="ECO:0008006" key="4">
    <source>
        <dbReference type="Google" id="ProtNLM"/>
    </source>
</evidence>
<sequence length="93" mass="8971">MSESAGPGNSVRVRTIVGLVVGVAATATAGILVAVDGGHMLAARMLGAVGMVAALLGAVGSIRSSGAGAKAMLAIVSVLLFVASSTVYGLTWS</sequence>
<reference evidence="2" key="1">
    <citation type="submission" date="2022-06" db="EMBL/GenBank/DDBJ databases">
        <title>Draft Genome Sequences of Three Actinomyces oris Strains, Isolated from Healthy Human Feces.</title>
        <authorList>
            <person name="Ye Y."/>
            <person name="Liu C."/>
            <person name="Zhao J."/>
            <person name="Xu J."/>
            <person name="Huang H."/>
            <person name="Wang B."/>
            <person name="Wei J."/>
            <person name="Jing X."/>
        </authorList>
    </citation>
    <scope>NUCLEOTIDE SEQUENCE</scope>
    <source>
        <strain evidence="2">CNGBCC1803727</strain>
    </source>
</reference>
<evidence type="ECO:0000313" key="3">
    <source>
        <dbReference type="Proteomes" id="UP001230065"/>
    </source>
</evidence>
<name>A0AAW8LD77_9ACTO</name>